<proteinExistence type="predicted"/>
<comment type="caution">
    <text evidence="2">The sequence shown here is derived from an EMBL/GenBank/DDBJ whole genome shotgun (WGS) entry which is preliminary data.</text>
</comment>
<reference evidence="2 3" key="1">
    <citation type="submission" date="2024-02" db="EMBL/GenBank/DDBJ databases">
        <title>Chromosome-level genome assembly of the Eurasian Minnow (Phoxinus phoxinus).</title>
        <authorList>
            <person name="Oriowo T.O."/>
            <person name="Martin S."/>
            <person name="Stange M."/>
            <person name="Chrysostomakis Y."/>
            <person name="Brown T."/>
            <person name="Winkler S."/>
            <person name="Kukowka S."/>
            <person name="Myers E.W."/>
            <person name="Bohne A."/>
        </authorList>
    </citation>
    <scope>NUCLEOTIDE SEQUENCE [LARGE SCALE GENOMIC DNA]</scope>
    <source>
        <strain evidence="2">ZFMK-TIS-60720</strain>
        <tissue evidence="2">Whole Organism</tissue>
    </source>
</reference>
<evidence type="ECO:0000256" key="1">
    <source>
        <dbReference type="SAM" id="MobiDB-lite"/>
    </source>
</evidence>
<dbReference type="EMBL" id="JAYKXH010000021">
    <property type="protein sequence ID" value="KAK7129671.1"/>
    <property type="molecule type" value="Genomic_DNA"/>
</dbReference>
<name>A0AAN9CAQ2_9TELE</name>
<keyword evidence="3" id="KW-1185">Reference proteome</keyword>
<dbReference type="AlphaFoldDB" id="A0AAN9CAQ2"/>
<sequence>MDGSITPAGHRDGVRGGPDASPSLHTHTIHSYRGDLAGLEPATSEPMRQRSYL</sequence>
<organism evidence="2 3">
    <name type="scientific">Phoxinus phoxinus</name>
    <name type="common">Eurasian minnow</name>
    <dbReference type="NCBI Taxonomy" id="58324"/>
    <lineage>
        <taxon>Eukaryota</taxon>
        <taxon>Metazoa</taxon>
        <taxon>Chordata</taxon>
        <taxon>Craniata</taxon>
        <taxon>Vertebrata</taxon>
        <taxon>Euteleostomi</taxon>
        <taxon>Actinopterygii</taxon>
        <taxon>Neopterygii</taxon>
        <taxon>Teleostei</taxon>
        <taxon>Ostariophysi</taxon>
        <taxon>Cypriniformes</taxon>
        <taxon>Leuciscidae</taxon>
        <taxon>Phoxininae</taxon>
        <taxon>Phoxinus</taxon>
    </lineage>
</organism>
<dbReference type="Proteomes" id="UP001364617">
    <property type="component" value="Unassembled WGS sequence"/>
</dbReference>
<evidence type="ECO:0000313" key="3">
    <source>
        <dbReference type="Proteomes" id="UP001364617"/>
    </source>
</evidence>
<accession>A0AAN9CAQ2</accession>
<evidence type="ECO:0000313" key="2">
    <source>
        <dbReference type="EMBL" id="KAK7129671.1"/>
    </source>
</evidence>
<gene>
    <name evidence="2" type="ORF">R3I93_019344</name>
</gene>
<protein>
    <submittedName>
        <fullName evidence="2">Uncharacterized protein</fullName>
    </submittedName>
</protein>
<feature type="region of interest" description="Disordered" evidence="1">
    <location>
        <begin position="1"/>
        <end position="53"/>
    </location>
</feature>